<dbReference type="EMBL" id="BSEJ01000011">
    <property type="protein sequence ID" value="GLJ62209.1"/>
    <property type="molecule type" value="Genomic_DNA"/>
</dbReference>
<protein>
    <submittedName>
        <fullName evidence="1">Uncharacterized protein</fullName>
    </submittedName>
</protein>
<dbReference type="RefSeq" id="WP_271173900.1">
    <property type="nucleotide sequence ID" value="NZ_BSEJ01000011.1"/>
</dbReference>
<gene>
    <name evidence="1" type="ORF">GCM10017576_23390</name>
</gene>
<organism evidence="1 2">
    <name type="scientific">Microbacterium barkeri</name>
    <dbReference type="NCBI Taxonomy" id="33917"/>
    <lineage>
        <taxon>Bacteria</taxon>
        <taxon>Bacillati</taxon>
        <taxon>Actinomycetota</taxon>
        <taxon>Actinomycetes</taxon>
        <taxon>Micrococcales</taxon>
        <taxon>Microbacteriaceae</taxon>
        <taxon>Microbacterium</taxon>
    </lineage>
</organism>
<comment type="caution">
    <text evidence="1">The sequence shown here is derived from an EMBL/GenBank/DDBJ whole genome shotgun (WGS) entry which is preliminary data.</text>
</comment>
<evidence type="ECO:0000313" key="1">
    <source>
        <dbReference type="EMBL" id="GLJ62209.1"/>
    </source>
</evidence>
<dbReference type="AlphaFoldDB" id="A0A9W6H576"/>
<keyword evidence="2" id="KW-1185">Reference proteome</keyword>
<dbReference type="Proteomes" id="UP001142462">
    <property type="component" value="Unassembled WGS sequence"/>
</dbReference>
<evidence type="ECO:0000313" key="2">
    <source>
        <dbReference type="Proteomes" id="UP001142462"/>
    </source>
</evidence>
<name>A0A9W6H576_9MICO</name>
<accession>A0A9W6H576</accession>
<sequence>MGARERILAASFAYPANWDEMGSSEKDLWEENILAYLDRREAEEN</sequence>
<reference evidence="1" key="2">
    <citation type="submission" date="2023-01" db="EMBL/GenBank/DDBJ databases">
        <authorList>
            <person name="Sun Q."/>
            <person name="Evtushenko L."/>
        </authorList>
    </citation>
    <scope>NUCLEOTIDE SEQUENCE</scope>
    <source>
        <strain evidence="1">VKM Ac-1020</strain>
    </source>
</reference>
<proteinExistence type="predicted"/>
<reference evidence="1" key="1">
    <citation type="journal article" date="2014" name="Int. J. Syst. Evol. Microbiol.">
        <title>Complete genome sequence of Corynebacterium casei LMG S-19264T (=DSM 44701T), isolated from a smear-ripened cheese.</title>
        <authorList>
            <consortium name="US DOE Joint Genome Institute (JGI-PGF)"/>
            <person name="Walter F."/>
            <person name="Albersmeier A."/>
            <person name="Kalinowski J."/>
            <person name="Ruckert C."/>
        </authorList>
    </citation>
    <scope>NUCLEOTIDE SEQUENCE</scope>
    <source>
        <strain evidence="1">VKM Ac-1020</strain>
    </source>
</reference>